<comment type="similarity">
    <text evidence="1">Belongs to the protein kinase superfamily. CAMK Ser/Thr protein kinase family. NIM1 subfamily.</text>
</comment>
<dbReference type="GO" id="GO:0005737">
    <property type="term" value="C:cytoplasm"/>
    <property type="evidence" value="ECO:0007669"/>
    <property type="project" value="TreeGrafter"/>
</dbReference>
<name>A0A8H7BKH4_9FUNG</name>
<dbReference type="FunFam" id="1.10.510.10:FF:000571">
    <property type="entry name" value="Maternal embryonic leucine zipper kinase"/>
    <property type="match status" value="1"/>
</dbReference>
<comment type="caution">
    <text evidence="8">The sequence shown here is derived from an EMBL/GenBank/DDBJ whole genome shotgun (WGS) entry which is preliminary data.</text>
</comment>
<dbReference type="GO" id="GO:0004674">
    <property type="term" value="F:protein serine/threonine kinase activity"/>
    <property type="evidence" value="ECO:0007669"/>
    <property type="project" value="UniProtKB-KW"/>
</dbReference>
<feature type="domain" description="Protein kinase" evidence="7">
    <location>
        <begin position="1"/>
        <end position="244"/>
    </location>
</feature>
<keyword evidence="5" id="KW-0418">Kinase</keyword>
<dbReference type="Gene3D" id="1.10.510.10">
    <property type="entry name" value="Transferase(Phosphotransferase) domain 1"/>
    <property type="match status" value="1"/>
</dbReference>
<evidence type="ECO:0000256" key="5">
    <source>
        <dbReference type="ARBA" id="ARBA00022777"/>
    </source>
</evidence>
<dbReference type="AlphaFoldDB" id="A0A8H7BKH4"/>
<dbReference type="InterPro" id="IPR000719">
    <property type="entry name" value="Prot_kinase_dom"/>
</dbReference>
<evidence type="ECO:0000313" key="8">
    <source>
        <dbReference type="EMBL" id="KAF7724139.1"/>
    </source>
</evidence>
<dbReference type="PROSITE" id="PS50011">
    <property type="entry name" value="PROTEIN_KINASE_DOM"/>
    <property type="match status" value="1"/>
</dbReference>
<dbReference type="EMBL" id="JABAYA010000128">
    <property type="protein sequence ID" value="KAF7724139.1"/>
    <property type="molecule type" value="Genomic_DNA"/>
</dbReference>
<keyword evidence="6" id="KW-0067">ATP-binding</keyword>
<evidence type="ECO:0000256" key="4">
    <source>
        <dbReference type="ARBA" id="ARBA00022741"/>
    </source>
</evidence>
<dbReference type="SMART" id="SM00220">
    <property type="entry name" value="S_TKc"/>
    <property type="match status" value="1"/>
</dbReference>
<evidence type="ECO:0000256" key="1">
    <source>
        <dbReference type="ARBA" id="ARBA00010791"/>
    </source>
</evidence>
<dbReference type="GO" id="GO:0035556">
    <property type="term" value="P:intracellular signal transduction"/>
    <property type="evidence" value="ECO:0007669"/>
    <property type="project" value="TreeGrafter"/>
</dbReference>
<keyword evidence="9" id="KW-1185">Reference proteome</keyword>
<reference evidence="8" key="1">
    <citation type="submission" date="2020-01" db="EMBL/GenBank/DDBJ databases">
        <title>Genome Sequencing of Three Apophysomyces-Like Fungal Strains Confirms a Novel Fungal Genus in the Mucoromycota with divergent Burkholderia-like Endosymbiotic Bacteria.</title>
        <authorList>
            <person name="Stajich J.E."/>
            <person name="Macias A.M."/>
            <person name="Carter-House D."/>
            <person name="Lovett B."/>
            <person name="Kasson L.R."/>
            <person name="Berry K."/>
            <person name="Grigoriev I."/>
            <person name="Chang Y."/>
            <person name="Spatafora J."/>
            <person name="Kasson M.T."/>
        </authorList>
    </citation>
    <scope>NUCLEOTIDE SEQUENCE</scope>
    <source>
        <strain evidence="8">NRRL A-21654</strain>
    </source>
</reference>
<dbReference type="OrthoDB" id="504170at2759"/>
<keyword evidence="4" id="KW-0547">Nucleotide-binding</keyword>
<organism evidence="8 9">
    <name type="scientific">Apophysomyces ossiformis</name>
    <dbReference type="NCBI Taxonomy" id="679940"/>
    <lineage>
        <taxon>Eukaryota</taxon>
        <taxon>Fungi</taxon>
        <taxon>Fungi incertae sedis</taxon>
        <taxon>Mucoromycota</taxon>
        <taxon>Mucoromycotina</taxon>
        <taxon>Mucoromycetes</taxon>
        <taxon>Mucorales</taxon>
        <taxon>Mucorineae</taxon>
        <taxon>Mucoraceae</taxon>
        <taxon>Apophysomyces</taxon>
    </lineage>
</organism>
<keyword evidence="2" id="KW-0723">Serine/threonine-protein kinase</keyword>
<evidence type="ECO:0000259" key="7">
    <source>
        <dbReference type="PROSITE" id="PS50011"/>
    </source>
</evidence>
<dbReference type="SUPFAM" id="SSF56112">
    <property type="entry name" value="Protein kinase-like (PK-like)"/>
    <property type="match status" value="1"/>
</dbReference>
<accession>A0A8H7BKH4</accession>
<sequence length="312" mass="35474">MYCRVKLGIHKYTGERVAIKIIARSKLASSNATIRSVQRELAILQLLHHPHLVELRHVLQDSTNVYFVTEYMAGGELFHLLTERGRFPEAEARTLFRQIIDALAWCHAHHIWDLKPENILLDKEKKNVKLADFGMAAIQTPDSLLTTSCGSPHYASPEIVRGKSYDGLATDVWSCGAILYALLTGYLPFDDDNMSRLLQRIKSGKFRPLPNWLSSEAKDLIQRMLSVDPTKRITVDAILVHPWLTDKSFLGTDLRFPSLQLFPSHNPLDDQGLDLPLISNQFDLDGRIWETLKVLWLNLRQEEVLAALTSRG</sequence>
<evidence type="ECO:0000256" key="6">
    <source>
        <dbReference type="ARBA" id="ARBA00022840"/>
    </source>
</evidence>
<evidence type="ECO:0000256" key="3">
    <source>
        <dbReference type="ARBA" id="ARBA00022679"/>
    </source>
</evidence>
<dbReference type="Proteomes" id="UP000605846">
    <property type="component" value="Unassembled WGS sequence"/>
</dbReference>
<evidence type="ECO:0000313" key="9">
    <source>
        <dbReference type="Proteomes" id="UP000605846"/>
    </source>
</evidence>
<dbReference type="GO" id="GO:0005524">
    <property type="term" value="F:ATP binding"/>
    <property type="evidence" value="ECO:0007669"/>
    <property type="project" value="UniProtKB-KW"/>
</dbReference>
<dbReference type="Pfam" id="PF00069">
    <property type="entry name" value="Pkinase"/>
    <property type="match status" value="1"/>
</dbReference>
<evidence type="ECO:0000256" key="2">
    <source>
        <dbReference type="ARBA" id="ARBA00022527"/>
    </source>
</evidence>
<proteinExistence type="inferred from homology"/>
<dbReference type="PANTHER" id="PTHR24346">
    <property type="entry name" value="MAP/MICROTUBULE AFFINITY-REGULATING KINASE"/>
    <property type="match status" value="1"/>
</dbReference>
<keyword evidence="3" id="KW-0808">Transferase</keyword>
<gene>
    <name evidence="8" type="ORF">EC973_001264</name>
</gene>
<dbReference type="PANTHER" id="PTHR24346:SF82">
    <property type="entry name" value="KP78A-RELATED"/>
    <property type="match status" value="1"/>
</dbReference>
<dbReference type="InterPro" id="IPR011009">
    <property type="entry name" value="Kinase-like_dom_sf"/>
</dbReference>
<protein>
    <recommendedName>
        <fullName evidence="7">Protein kinase domain-containing protein</fullName>
    </recommendedName>
</protein>